<dbReference type="Gene3D" id="1.10.10.10">
    <property type="entry name" value="Winged helix-like DNA-binding domain superfamily/Winged helix DNA-binding domain"/>
    <property type="match status" value="1"/>
</dbReference>
<keyword evidence="1" id="KW-0805">Transcription regulation</keyword>
<comment type="caution">
    <text evidence="5">The sequence shown here is derived from an EMBL/GenBank/DDBJ whole genome shotgun (WGS) entry which is preliminary data.</text>
</comment>
<dbReference type="Proteomes" id="UP000194221">
    <property type="component" value="Unassembled WGS sequence"/>
</dbReference>
<dbReference type="SMART" id="SM00345">
    <property type="entry name" value="HTH_GNTR"/>
    <property type="match status" value="1"/>
</dbReference>
<keyword evidence="3" id="KW-0804">Transcription</keyword>
<evidence type="ECO:0000313" key="6">
    <source>
        <dbReference type="Proteomes" id="UP000194221"/>
    </source>
</evidence>
<keyword evidence="2" id="KW-0238">DNA-binding</keyword>
<feature type="domain" description="HTH gntR-type" evidence="4">
    <location>
        <begin position="12"/>
        <end position="80"/>
    </location>
</feature>
<evidence type="ECO:0000256" key="2">
    <source>
        <dbReference type="ARBA" id="ARBA00023125"/>
    </source>
</evidence>
<dbReference type="Gene3D" id="3.40.50.2300">
    <property type="match status" value="2"/>
</dbReference>
<dbReference type="Pfam" id="PF13377">
    <property type="entry name" value="Peripla_BP_3"/>
    <property type="match status" value="1"/>
</dbReference>
<dbReference type="SUPFAM" id="SSF53822">
    <property type="entry name" value="Periplasmic binding protein-like I"/>
    <property type="match status" value="1"/>
</dbReference>
<dbReference type="SUPFAM" id="SSF46785">
    <property type="entry name" value="Winged helix' DNA-binding domain"/>
    <property type="match status" value="1"/>
</dbReference>
<dbReference type="GO" id="GO:0003677">
    <property type="term" value="F:DNA binding"/>
    <property type="evidence" value="ECO:0007669"/>
    <property type="project" value="UniProtKB-KW"/>
</dbReference>
<dbReference type="InterPro" id="IPR036388">
    <property type="entry name" value="WH-like_DNA-bd_sf"/>
</dbReference>
<gene>
    <name evidence="5" type="ORF">WH52_14540</name>
</gene>
<dbReference type="OrthoDB" id="742238at2"/>
<dbReference type="InterPro" id="IPR036390">
    <property type="entry name" value="WH_DNA-bd_sf"/>
</dbReference>
<dbReference type="InterPro" id="IPR046335">
    <property type="entry name" value="LacI/GalR-like_sensor"/>
</dbReference>
<name>A0A1Y2P8P7_9FLAO</name>
<accession>A0A1Y2P8P7</accession>
<evidence type="ECO:0000256" key="3">
    <source>
        <dbReference type="ARBA" id="ARBA00023163"/>
    </source>
</evidence>
<dbReference type="InterPro" id="IPR000524">
    <property type="entry name" value="Tscrpt_reg_HTH_GntR"/>
</dbReference>
<keyword evidence="6" id="KW-1185">Reference proteome</keyword>
<dbReference type="STRING" id="1635173.WH52_14540"/>
<dbReference type="PROSITE" id="PS50949">
    <property type="entry name" value="HTH_GNTR"/>
    <property type="match status" value="1"/>
</dbReference>
<evidence type="ECO:0000256" key="1">
    <source>
        <dbReference type="ARBA" id="ARBA00023015"/>
    </source>
</evidence>
<protein>
    <submittedName>
        <fullName evidence="5">Transcriptional regulator</fullName>
    </submittedName>
</protein>
<dbReference type="GO" id="GO:0003700">
    <property type="term" value="F:DNA-binding transcription factor activity"/>
    <property type="evidence" value="ECO:0007669"/>
    <property type="project" value="InterPro"/>
</dbReference>
<evidence type="ECO:0000313" key="5">
    <source>
        <dbReference type="EMBL" id="OSY86835.1"/>
    </source>
</evidence>
<proteinExistence type="predicted"/>
<dbReference type="InParanoid" id="A0A1Y2P8P7"/>
<sequence>MSVVQIQEKAGIPKYKQIVSSIENAITFKKVKKGDKLPSINSIKNKYKLSRDTVLLAYNELKTRGIVQSIPGKGYYVNSESVHITQKVFLLFDELNAFKEDLYKSFIKNLGENIEVDIFFHHFNYEVFKKLIFDNVGNYHTYIIMPAKLKGIAHILDNLPDDKVYLLDQTNDEFKKYPAIYQPFEKDIFNGLLDGVDLIRRYDRLVFLFQEDKQPDGLLRGFEKFCKMNRIHGINIDSLENFTIEKGDAFIIPDDRNLIRIIKKTKELRLRIARDIGVISYNDTLLKEIVENGITTISTDFKAMGKKLATMILNNETGKIENENKLIIRNSI</sequence>
<dbReference type="EMBL" id="LAPZ01000019">
    <property type="protein sequence ID" value="OSY86835.1"/>
    <property type="molecule type" value="Genomic_DNA"/>
</dbReference>
<evidence type="ECO:0000259" key="4">
    <source>
        <dbReference type="PROSITE" id="PS50949"/>
    </source>
</evidence>
<dbReference type="AlphaFoldDB" id="A0A1Y2P8P7"/>
<dbReference type="CDD" id="cd07377">
    <property type="entry name" value="WHTH_GntR"/>
    <property type="match status" value="1"/>
</dbReference>
<dbReference type="PANTHER" id="PTHR38445">
    <property type="entry name" value="HTH-TYPE TRANSCRIPTIONAL REPRESSOR YTRA"/>
    <property type="match status" value="1"/>
</dbReference>
<dbReference type="InterPro" id="IPR028082">
    <property type="entry name" value="Peripla_BP_I"/>
</dbReference>
<dbReference type="PANTHER" id="PTHR38445:SF10">
    <property type="entry name" value="GNTR-FAMILY TRANSCRIPTIONAL REGULATOR"/>
    <property type="match status" value="1"/>
</dbReference>
<reference evidence="5 6" key="1">
    <citation type="submission" date="2015-03" db="EMBL/GenBank/DDBJ databases">
        <title>Genome sequence of Tenacibaculum sp. S2-2, isolated from intestinal microbiota of sea cucumber, Apostichopus japonicas.</title>
        <authorList>
            <person name="Shao Z."/>
            <person name="Wang L."/>
            <person name="Li X."/>
        </authorList>
    </citation>
    <scope>NUCLEOTIDE SEQUENCE [LARGE SCALE GENOMIC DNA]</scope>
    <source>
        <strain evidence="5 6">S2-2</strain>
    </source>
</reference>
<organism evidence="5 6">
    <name type="scientific">Tenacibaculum holothuriorum</name>
    <dbReference type="NCBI Taxonomy" id="1635173"/>
    <lineage>
        <taxon>Bacteria</taxon>
        <taxon>Pseudomonadati</taxon>
        <taxon>Bacteroidota</taxon>
        <taxon>Flavobacteriia</taxon>
        <taxon>Flavobacteriales</taxon>
        <taxon>Flavobacteriaceae</taxon>
        <taxon>Tenacibaculum</taxon>
    </lineage>
</organism>
<dbReference type="Pfam" id="PF00392">
    <property type="entry name" value="GntR"/>
    <property type="match status" value="1"/>
</dbReference>
<dbReference type="RefSeq" id="WP_086031709.1">
    <property type="nucleotide sequence ID" value="NZ_LAPZ01000019.1"/>
</dbReference>